<proteinExistence type="predicted"/>
<evidence type="ECO:0000313" key="1">
    <source>
        <dbReference type="EMBL" id="BBB33326.1"/>
    </source>
</evidence>
<dbReference type="KEGG" id="thyd:TTHT_1870"/>
<evidence type="ECO:0008006" key="3">
    <source>
        <dbReference type="Google" id="ProtNLM"/>
    </source>
</evidence>
<gene>
    <name evidence="1" type="ORF">TTHT_1870</name>
</gene>
<name>A0A7R6PS36_9BACT</name>
<dbReference type="RefSeq" id="WP_201327633.1">
    <property type="nucleotide sequence ID" value="NZ_AP017470.1"/>
</dbReference>
<reference evidence="1 2" key="1">
    <citation type="journal article" date="2012" name="Extremophiles">
        <title>Thermotomaculum hydrothermale gen. nov., sp. nov., a novel heterotrophic thermophile within the phylum Acidobacteria from a deep-sea hydrothermal vent chimney in the Southern Okinawa Trough.</title>
        <authorList>
            <person name="Izumi H."/>
            <person name="Nunoura T."/>
            <person name="Miyazaki M."/>
            <person name="Mino S."/>
            <person name="Toki T."/>
            <person name="Takai K."/>
            <person name="Sako Y."/>
            <person name="Sawabe T."/>
            <person name="Nakagawa S."/>
        </authorList>
    </citation>
    <scope>NUCLEOTIDE SEQUENCE [LARGE SCALE GENOMIC DNA]</scope>
    <source>
        <strain evidence="1 2">AC55</strain>
    </source>
</reference>
<protein>
    <recommendedName>
        <fullName evidence="3">VCBS repeat-containing protein</fullName>
    </recommendedName>
</protein>
<dbReference type="AlphaFoldDB" id="A0A7R6PS36"/>
<dbReference type="Proteomes" id="UP000595564">
    <property type="component" value="Chromosome"/>
</dbReference>
<organism evidence="1 2">
    <name type="scientific">Thermotomaculum hydrothermale</name>
    <dbReference type="NCBI Taxonomy" id="981385"/>
    <lineage>
        <taxon>Bacteria</taxon>
        <taxon>Pseudomonadati</taxon>
        <taxon>Acidobacteriota</taxon>
        <taxon>Holophagae</taxon>
        <taxon>Thermotomaculales</taxon>
        <taxon>Thermotomaculaceae</taxon>
        <taxon>Thermotomaculum</taxon>
    </lineage>
</organism>
<dbReference type="EMBL" id="AP017470">
    <property type="protein sequence ID" value="BBB33326.1"/>
    <property type="molecule type" value="Genomic_DNA"/>
</dbReference>
<accession>A0A7R6PS36</accession>
<keyword evidence="2" id="KW-1185">Reference proteome</keyword>
<evidence type="ECO:0000313" key="2">
    <source>
        <dbReference type="Proteomes" id="UP000595564"/>
    </source>
</evidence>
<sequence>MRLIDLDNDGKCEIAVSLTHFALYPCSFIVFKDNPENKLIKVQHPGWILDACAKDLNKDGKKELYLSGTNNFLQHEKSEEIGIAIEGDWDKYGEIILNKRDKREMAEKVNPFYKIVYVRFGFNPFIIKHSVWQFSILSCKMENTKDAISFYCDLISTNKLQSDKNYFQNINLREFSFSYMLEKCLCSFWNSAYFEKLNISIPSDKLKELLKTRYYNGKNWQEKFCYIERAKKKF</sequence>